<dbReference type="Proteomes" id="UP000466794">
    <property type="component" value="Unassembled WGS sequence"/>
</dbReference>
<dbReference type="PROSITE" id="PS51257">
    <property type="entry name" value="PROKAR_LIPOPROTEIN"/>
    <property type="match status" value="1"/>
</dbReference>
<evidence type="ECO:0000313" key="2">
    <source>
        <dbReference type="EMBL" id="MVU76091.1"/>
    </source>
</evidence>
<keyword evidence="1" id="KW-0732">Signal</keyword>
<feature type="chain" id="PRO_5038711862" description="Lipoprotein" evidence="1">
    <location>
        <begin position="24"/>
        <end position="199"/>
    </location>
</feature>
<evidence type="ECO:0000313" key="3">
    <source>
        <dbReference type="Proteomes" id="UP000466794"/>
    </source>
</evidence>
<organism evidence="2 3">
    <name type="scientific">Nocardia terrae</name>
    <dbReference type="NCBI Taxonomy" id="2675851"/>
    <lineage>
        <taxon>Bacteria</taxon>
        <taxon>Bacillati</taxon>
        <taxon>Actinomycetota</taxon>
        <taxon>Actinomycetes</taxon>
        <taxon>Mycobacteriales</taxon>
        <taxon>Nocardiaceae</taxon>
        <taxon>Nocardia</taxon>
    </lineage>
</organism>
<reference evidence="2 3" key="1">
    <citation type="submission" date="2019-12" db="EMBL/GenBank/DDBJ databases">
        <title>Nocardia sp. nov. ET3-3 isolated from soil.</title>
        <authorList>
            <person name="Kanchanasin P."/>
            <person name="Tanasupawat S."/>
            <person name="Yuki M."/>
            <person name="Kudo T."/>
        </authorList>
    </citation>
    <scope>NUCLEOTIDE SEQUENCE [LARGE SCALE GENOMIC DNA]</scope>
    <source>
        <strain evidence="2 3">ET3-3</strain>
    </source>
</reference>
<keyword evidence="3" id="KW-1185">Reference proteome</keyword>
<dbReference type="RefSeq" id="WP_157354849.1">
    <property type="nucleotide sequence ID" value="NZ_WRPP01000001.1"/>
</dbReference>
<evidence type="ECO:0000256" key="1">
    <source>
        <dbReference type="SAM" id="SignalP"/>
    </source>
</evidence>
<accession>A0A7K1UP42</accession>
<dbReference type="AlphaFoldDB" id="A0A7K1UP42"/>
<dbReference type="EMBL" id="WRPP01000001">
    <property type="protein sequence ID" value="MVU76091.1"/>
    <property type="molecule type" value="Genomic_DNA"/>
</dbReference>
<protein>
    <recommendedName>
        <fullName evidence="4">Lipoprotein</fullName>
    </recommendedName>
</protein>
<proteinExistence type="predicted"/>
<sequence>MTVSNRTMAGKWAVVAITLVALATVSGCSRTGDSSHSASAPSGVDQEYERLTCIAVPEDLRWEYSYLYDSNGQLKPLSAIKSMTSDQTPSPAGDITVLYKTLESRYGHPPACGEPYPKGPAGQLNIDILNHKALSCADIPSDLKQRYADLFESNGQLKSWKTIASTPIASPGVSLDHEVTTLYNEVVARLGHPISCPQN</sequence>
<comment type="caution">
    <text evidence="2">The sequence shown here is derived from an EMBL/GenBank/DDBJ whole genome shotgun (WGS) entry which is preliminary data.</text>
</comment>
<gene>
    <name evidence="2" type="ORF">GPX89_02390</name>
</gene>
<feature type="signal peptide" evidence="1">
    <location>
        <begin position="1"/>
        <end position="23"/>
    </location>
</feature>
<evidence type="ECO:0008006" key="4">
    <source>
        <dbReference type="Google" id="ProtNLM"/>
    </source>
</evidence>
<name>A0A7K1UP42_9NOCA</name>